<evidence type="ECO:0000256" key="6">
    <source>
        <dbReference type="PROSITE-ProRule" id="PRU01240"/>
    </source>
</evidence>
<dbReference type="PROSITE" id="PS00136">
    <property type="entry name" value="SUBTILASE_ASP"/>
    <property type="match status" value="1"/>
</dbReference>
<dbReference type="SUPFAM" id="SSF52743">
    <property type="entry name" value="Subtilisin-like"/>
    <property type="match status" value="1"/>
</dbReference>
<keyword evidence="4 6" id="KW-0378">Hydrolase</keyword>
<dbReference type="GO" id="GO:0004252">
    <property type="term" value="F:serine-type endopeptidase activity"/>
    <property type="evidence" value="ECO:0007669"/>
    <property type="project" value="UniProtKB-UniRule"/>
</dbReference>
<keyword evidence="5 6" id="KW-0720">Serine protease</keyword>
<protein>
    <submittedName>
        <fullName evidence="9">S8 family peptidase</fullName>
    </submittedName>
</protein>
<dbReference type="PROSITE" id="PS51257">
    <property type="entry name" value="PROKAR_LIPOPROTEIN"/>
    <property type="match status" value="1"/>
</dbReference>
<dbReference type="Gene3D" id="3.40.50.200">
    <property type="entry name" value="Peptidase S8/S53 domain"/>
    <property type="match status" value="1"/>
</dbReference>
<dbReference type="PROSITE" id="PS00137">
    <property type="entry name" value="SUBTILASE_HIS"/>
    <property type="match status" value="1"/>
</dbReference>
<dbReference type="InterPro" id="IPR050131">
    <property type="entry name" value="Peptidase_S8_subtilisin-like"/>
</dbReference>
<dbReference type="GO" id="GO:0006508">
    <property type="term" value="P:proteolysis"/>
    <property type="evidence" value="ECO:0007669"/>
    <property type="project" value="UniProtKB-KW"/>
</dbReference>
<feature type="active site" description="Charge relay system" evidence="6">
    <location>
        <position position="360"/>
    </location>
</feature>
<organism evidence="9 10">
    <name type="scientific">Spirosoma validum</name>
    <dbReference type="NCBI Taxonomy" id="2771355"/>
    <lineage>
        <taxon>Bacteria</taxon>
        <taxon>Pseudomonadati</taxon>
        <taxon>Bacteroidota</taxon>
        <taxon>Cytophagia</taxon>
        <taxon>Cytophagales</taxon>
        <taxon>Cytophagaceae</taxon>
        <taxon>Spirosoma</taxon>
    </lineage>
</organism>
<evidence type="ECO:0000313" key="9">
    <source>
        <dbReference type="EMBL" id="MBD2754277.1"/>
    </source>
</evidence>
<feature type="domain" description="Peptidase S8/S53" evidence="8">
    <location>
        <begin position="167"/>
        <end position="370"/>
    </location>
</feature>
<dbReference type="EMBL" id="JACXAA010000005">
    <property type="protein sequence ID" value="MBD2754277.1"/>
    <property type="molecule type" value="Genomic_DNA"/>
</dbReference>
<dbReference type="PROSITE" id="PS00138">
    <property type="entry name" value="SUBTILASE_SER"/>
    <property type="match status" value="1"/>
</dbReference>
<dbReference type="PRINTS" id="PR00723">
    <property type="entry name" value="SUBTILISIN"/>
</dbReference>
<accession>A0A927B2W7</accession>
<evidence type="ECO:0000256" key="2">
    <source>
        <dbReference type="ARBA" id="ARBA00022670"/>
    </source>
</evidence>
<dbReference type="GO" id="GO:0005615">
    <property type="term" value="C:extracellular space"/>
    <property type="evidence" value="ECO:0007669"/>
    <property type="project" value="TreeGrafter"/>
</dbReference>
<reference evidence="9" key="1">
    <citation type="submission" date="2020-09" db="EMBL/GenBank/DDBJ databases">
        <authorList>
            <person name="Kim M.K."/>
        </authorList>
    </citation>
    <scope>NUCLEOTIDE SEQUENCE</scope>
    <source>
        <strain evidence="9">BT704</strain>
    </source>
</reference>
<evidence type="ECO:0000256" key="4">
    <source>
        <dbReference type="ARBA" id="ARBA00022801"/>
    </source>
</evidence>
<dbReference type="PANTHER" id="PTHR43806:SF11">
    <property type="entry name" value="CEREVISIN-RELATED"/>
    <property type="match status" value="1"/>
</dbReference>
<dbReference type="PROSITE" id="PS51892">
    <property type="entry name" value="SUBTILASE"/>
    <property type="match status" value="1"/>
</dbReference>
<comment type="caution">
    <text evidence="9">The sequence shown here is derived from an EMBL/GenBank/DDBJ whole genome shotgun (WGS) entry which is preliminary data.</text>
</comment>
<evidence type="ECO:0000256" key="3">
    <source>
        <dbReference type="ARBA" id="ARBA00022723"/>
    </source>
</evidence>
<feature type="active site" description="Charge relay system" evidence="6">
    <location>
        <position position="202"/>
    </location>
</feature>
<dbReference type="CDD" id="cd07477">
    <property type="entry name" value="Peptidases_S8_Subtilisin_subset"/>
    <property type="match status" value="1"/>
</dbReference>
<dbReference type="InterPro" id="IPR022398">
    <property type="entry name" value="Peptidase_S8_His-AS"/>
</dbReference>
<proteinExistence type="inferred from homology"/>
<comment type="similarity">
    <text evidence="1 6 7">Belongs to the peptidase S8 family.</text>
</comment>
<dbReference type="RefSeq" id="WP_191039916.1">
    <property type="nucleotide sequence ID" value="NZ_JACXAA010000005.1"/>
</dbReference>
<keyword evidence="10" id="KW-1185">Reference proteome</keyword>
<feature type="active site" description="Charge relay system" evidence="6">
    <location>
        <position position="169"/>
    </location>
</feature>
<dbReference type="Proteomes" id="UP000653797">
    <property type="component" value="Unassembled WGS sequence"/>
</dbReference>
<keyword evidence="3" id="KW-0479">Metal-binding</keyword>
<dbReference type="GO" id="GO:0046872">
    <property type="term" value="F:metal ion binding"/>
    <property type="evidence" value="ECO:0007669"/>
    <property type="project" value="UniProtKB-KW"/>
</dbReference>
<evidence type="ECO:0000256" key="7">
    <source>
        <dbReference type="RuleBase" id="RU003355"/>
    </source>
</evidence>
<dbReference type="InterPro" id="IPR023827">
    <property type="entry name" value="Peptidase_S8_Asp-AS"/>
</dbReference>
<name>A0A927B2W7_9BACT</name>
<evidence type="ECO:0000256" key="5">
    <source>
        <dbReference type="ARBA" id="ARBA00022825"/>
    </source>
</evidence>
<dbReference type="InterPro" id="IPR034202">
    <property type="entry name" value="Subtilisin_Carlsberg-like"/>
</dbReference>
<dbReference type="InterPro" id="IPR000209">
    <property type="entry name" value="Peptidase_S8/S53_dom"/>
</dbReference>
<evidence type="ECO:0000313" key="10">
    <source>
        <dbReference type="Proteomes" id="UP000653797"/>
    </source>
</evidence>
<dbReference type="AlphaFoldDB" id="A0A927B2W7"/>
<dbReference type="InterPro" id="IPR023828">
    <property type="entry name" value="Peptidase_S8_Ser-AS"/>
</dbReference>
<gene>
    <name evidence="9" type="ORF">IC230_15320</name>
</gene>
<dbReference type="InterPro" id="IPR036852">
    <property type="entry name" value="Peptidase_S8/S53_dom_sf"/>
</dbReference>
<dbReference type="Pfam" id="PF00082">
    <property type="entry name" value="Peptidase_S8"/>
    <property type="match status" value="1"/>
</dbReference>
<evidence type="ECO:0000256" key="1">
    <source>
        <dbReference type="ARBA" id="ARBA00011073"/>
    </source>
</evidence>
<dbReference type="InterPro" id="IPR015500">
    <property type="entry name" value="Peptidase_S8_subtilisin-rel"/>
</dbReference>
<sequence length="397" mass="41159">MRRFLPFATLTNVALIGFGLLGCQSDSSIEPTSIETDCLVKASSNTGVAIAGSYIVTYQPTQSLPVASGARVAAAEVLVEQLLTDYAVADPKAEVLVAGEQTSFLAHLTESESATLQQDPSVALIEPDRIMSMCNCVDVTTTSTLTWNVKQTGYGRGDLQTTKTAWIIDTGIDLDHPDLNVDTQRSKSFVSGETSADDQNGHGTHVAGIIGAKNNNVGLTGIASGATLVALRVLDEDGEGKLSGIIQAVNYVTQNGKTGDVVNLSLGGEGTSTTLDRAITQAANAGILFAIAAGNEGVSSDNISPARVNHANVFTVSAMNSQNAFASFSNFGSSVDVCAYGVRITSTYKDGRYATLSGTSMAAPHVAGLLFIRGNTFPKHGTVTGDPDGTPDPMAGE</sequence>
<keyword evidence="2 6" id="KW-0645">Protease</keyword>
<dbReference type="PANTHER" id="PTHR43806">
    <property type="entry name" value="PEPTIDASE S8"/>
    <property type="match status" value="1"/>
</dbReference>
<evidence type="ECO:0000259" key="8">
    <source>
        <dbReference type="Pfam" id="PF00082"/>
    </source>
</evidence>